<proteinExistence type="predicted"/>
<reference evidence="2 3" key="1">
    <citation type="journal article" date="2020" name="Nature">
        <title>Six reference-quality genomes reveal evolution of bat adaptations.</title>
        <authorList>
            <person name="Jebb D."/>
            <person name="Huang Z."/>
            <person name="Pippel M."/>
            <person name="Hughes G.M."/>
            <person name="Lavrichenko K."/>
            <person name="Devanna P."/>
            <person name="Winkler S."/>
            <person name="Jermiin L.S."/>
            <person name="Skirmuntt E.C."/>
            <person name="Katzourakis A."/>
            <person name="Burkitt-Gray L."/>
            <person name="Ray D.A."/>
            <person name="Sullivan K.A.M."/>
            <person name="Roscito J.G."/>
            <person name="Kirilenko B.M."/>
            <person name="Davalos L.M."/>
            <person name="Corthals A.P."/>
            <person name="Power M.L."/>
            <person name="Jones G."/>
            <person name="Ransome R.D."/>
            <person name="Dechmann D.K.N."/>
            <person name="Locatelli A.G."/>
            <person name="Puechmaille S.J."/>
            <person name="Fedrigo O."/>
            <person name="Jarvis E.D."/>
            <person name="Hiller M."/>
            <person name="Vernes S.C."/>
            <person name="Myers E.W."/>
            <person name="Teeling E.C."/>
        </authorList>
    </citation>
    <scope>NUCLEOTIDE SEQUENCE [LARGE SCALE GENOMIC DNA]</scope>
    <source>
        <strain evidence="2">MMolMol1</strain>
        <tissue evidence="2">Muscle</tissue>
    </source>
</reference>
<feature type="region of interest" description="Disordered" evidence="1">
    <location>
        <begin position="1"/>
        <end position="26"/>
    </location>
</feature>
<evidence type="ECO:0000313" key="2">
    <source>
        <dbReference type="EMBL" id="KAF6433827.1"/>
    </source>
</evidence>
<dbReference type="InParanoid" id="A0A7J8EEA3"/>
<accession>A0A7J8EEA3</accession>
<keyword evidence="3" id="KW-1185">Reference proteome</keyword>
<feature type="compositionally biased region" description="Basic and acidic residues" evidence="1">
    <location>
        <begin position="1"/>
        <end position="21"/>
    </location>
</feature>
<organism evidence="2 3">
    <name type="scientific">Molossus molossus</name>
    <name type="common">Pallas' mastiff bat</name>
    <name type="synonym">Vespertilio molossus</name>
    <dbReference type="NCBI Taxonomy" id="27622"/>
    <lineage>
        <taxon>Eukaryota</taxon>
        <taxon>Metazoa</taxon>
        <taxon>Chordata</taxon>
        <taxon>Craniata</taxon>
        <taxon>Vertebrata</taxon>
        <taxon>Euteleostomi</taxon>
        <taxon>Mammalia</taxon>
        <taxon>Eutheria</taxon>
        <taxon>Laurasiatheria</taxon>
        <taxon>Chiroptera</taxon>
        <taxon>Yangochiroptera</taxon>
        <taxon>Molossidae</taxon>
        <taxon>Molossus</taxon>
    </lineage>
</organism>
<evidence type="ECO:0000313" key="3">
    <source>
        <dbReference type="Proteomes" id="UP000550707"/>
    </source>
</evidence>
<gene>
    <name evidence="2" type="ORF">HJG59_008880</name>
</gene>
<protein>
    <submittedName>
        <fullName evidence="2">Uncharacterized protein</fullName>
    </submittedName>
</protein>
<evidence type="ECO:0000256" key="1">
    <source>
        <dbReference type="SAM" id="MobiDB-lite"/>
    </source>
</evidence>
<name>A0A7J8EEA3_MOLMO</name>
<sequence>MLKVNMKEEKHKHGLEGDPCHQEPPLPPLPPRSALICVKQAPSLMSLLLRCHPNRMSSTGTSLRSQEPQLVPAVTQGYQEKILRRLLFLQVPETMSTALSSPLRNSQDPLWYVIHVRHSVVQIARRE</sequence>
<dbReference type="EMBL" id="JACASF010000014">
    <property type="protein sequence ID" value="KAF6433827.1"/>
    <property type="molecule type" value="Genomic_DNA"/>
</dbReference>
<comment type="caution">
    <text evidence="2">The sequence shown here is derived from an EMBL/GenBank/DDBJ whole genome shotgun (WGS) entry which is preliminary data.</text>
</comment>
<dbReference type="Proteomes" id="UP000550707">
    <property type="component" value="Unassembled WGS sequence"/>
</dbReference>
<dbReference type="AlphaFoldDB" id="A0A7J8EEA3"/>